<dbReference type="HOGENOM" id="CLU_580086_0_0_1"/>
<dbReference type="Gene3D" id="3.80.10.10">
    <property type="entry name" value="Ribonuclease Inhibitor"/>
    <property type="match status" value="1"/>
</dbReference>
<dbReference type="OrthoDB" id="2998531at2759"/>
<proteinExistence type="predicted"/>
<dbReference type="EMBL" id="KL142403">
    <property type="protein sequence ID" value="KDR69330.1"/>
    <property type="molecule type" value="Genomic_DNA"/>
</dbReference>
<evidence type="ECO:0008006" key="3">
    <source>
        <dbReference type="Google" id="ProtNLM"/>
    </source>
</evidence>
<sequence length="520" mass="59453">MFVDGDQSFPVEVWQLCWESVPAQASLAALSQTCRLFHDICQPLIFHRVAYSLQPNLGSQEAYQAWKAKTIYFEDRVKWLAAHPRLSKFPRECSFYGTLMLSLTIIDSEHPTTSEVYLSILSTLKKFIPSFIGLRSVLFTHTDIDEDILGALASLPFLTKTEFYEASFTCVKITPLLTPKDLTINYWQVQTVTPSLEVFSNELLESLRLCSFQPGPLSFERFIKQGPSNFLTSLHVSIHVQTLPTLFTFLEMCPRLESLTMEPPYDSLLSYPPLPLSALRRLQYFSGPAAAASIIIPLRPVTRVIIDDRDWNCSIKEEKVLLALSMLLKSTATIQSLYLPNLTPHPDVFHVIHKLFPALHTLVLSFKPTQADVIGEFHTPDEVQEYFSMGTYGEVVPIEVDEQGNFKRSPESIKGLLDCLRTNKISLPLSIEHLTILFDRDRRDYQPFMTFLSVREQLSIVIDLSKRYPKLKQLSLDSGHLKWTKEEPASLWKPTKHYKLYLDGKIWNHSTELHISLQPA</sequence>
<organism evidence="1 2">
    <name type="scientific">Galerina marginata (strain CBS 339.88)</name>
    <dbReference type="NCBI Taxonomy" id="685588"/>
    <lineage>
        <taxon>Eukaryota</taxon>
        <taxon>Fungi</taxon>
        <taxon>Dikarya</taxon>
        <taxon>Basidiomycota</taxon>
        <taxon>Agaricomycotina</taxon>
        <taxon>Agaricomycetes</taxon>
        <taxon>Agaricomycetidae</taxon>
        <taxon>Agaricales</taxon>
        <taxon>Agaricineae</taxon>
        <taxon>Strophariaceae</taxon>
        <taxon>Galerina</taxon>
    </lineage>
</organism>
<dbReference type="Proteomes" id="UP000027222">
    <property type="component" value="Unassembled WGS sequence"/>
</dbReference>
<keyword evidence="2" id="KW-1185">Reference proteome</keyword>
<accession>A0A067SEH1</accession>
<gene>
    <name evidence="1" type="ORF">GALMADRAFT_256176</name>
</gene>
<evidence type="ECO:0000313" key="2">
    <source>
        <dbReference type="Proteomes" id="UP000027222"/>
    </source>
</evidence>
<dbReference type="STRING" id="685588.A0A067SEH1"/>
<reference evidence="2" key="1">
    <citation type="journal article" date="2014" name="Proc. Natl. Acad. Sci. U.S.A.">
        <title>Extensive sampling of basidiomycete genomes demonstrates inadequacy of the white-rot/brown-rot paradigm for wood decay fungi.</title>
        <authorList>
            <person name="Riley R."/>
            <person name="Salamov A.A."/>
            <person name="Brown D.W."/>
            <person name="Nagy L.G."/>
            <person name="Floudas D."/>
            <person name="Held B.W."/>
            <person name="Levasseur A."/>
            <person name="Lombard V."/>
            <person name="Morin E."/>
            <person name="Otillar R."/>
            <person name="Lindquist E.A."/>
            <person name="Sun H."/>
            <person name="LaButti K.M."/>
            <person name="Schmutz J."/>
            <person name="Jabbour D."/>
            <person name="Luo H."/>
            <person name="Baker S.E."/>
            <person name="Pisabarro A.G."/>
            <person name="Walton J.D."/>
            <person name="Blanchette R.A."/>
            <person name="Henrissat B."/>
            <person name="Martin F."/>
            <person name="Cullen D."/>
            <person name="Hibbett D.S."/>
            <person name="Grigoriev I.V."/>
        </authorList>
    </citation>
    <scope>NUCLEOTIDE SEQUENCE [LARGE SCALE GENOMIC DNA]</scope>
    <source>
        <strain evidence="2">CBS 339.88</strain>
    </source>
</reference>
<dbReference type="SUPFAM" id="SSF52047">
    <property type="entry name" value="RNI-like"/>
    <property type="match status" value="1"/>
</dbReference>
<name>A0A067SEH1_GALM3</name>
<dbReference type="InterPro" id="IPR032675">
    <property type="entry name" value="LRR_dom_sf"/>
</dbReference>
<evidence type="ECO:0000313" key="1">
    <source>
        <dbReference type="EMBL" id="KDR69330.1"/>
    </source>
</evidence>
<dbReference type="AlphaFoldDB" id="A0A067SEH1"/>
<protein>
    <recommendedName>
        <fullName evidence="3">F-box domain-containing protein</fullName>
    </recommendedName>
</protein>